<accession>A0A7Y2PMA4</accession>
<proteinExistence type="predicted"/>
<name>A0A7Y2PMA4_9THEO</name>
<dbReference type="AlphaFoldDB" id="A0A7Y2PMA4"/>
<organism evidence="1 2">
    <name type="scientific">Caldanaerobacter subterraneus</name>
    <dbReference type="NCBI Taxonomy" id="911092"/>
    <lineage>
        <taxon>Bacteria</taxon>
        <taxon>Bacillati</taxon>
        <taxon>Bacillota</taxon>
        <taxon>Clostridia</taxon>
        <taxon>Thermoanaerobacterales</taxon>
        <taxon>Thermoanaerobacteraceae</taxon>
        <taxon>Caldanaerobacter</taxon>
    </lineage>
</organism>
<reference evidence="1 2" key="1">
    <citation type="submission" date="2020-04" db="EMBL/GenBank/DDBJ databases">
        <title>Draft genome sequence of Caldanaerobacter sunterraneus. strain 1523vc isolated from Griffin hot spring, Kamchatka, Russia.</title>
        <authorList>
            <person name="Toshchakov S.V."/>
            <person name="Podosokorskaya O.A."/>
            <person name="Kublanov I.V."/>
            <person name="Korzhenkov A."/>
            <person name="Patrushev M.V."/>
        </authorList>
    </citation>
    <scope>NUCLEOTIDE SEQUENCE [LARGE SCALE GENOMIC DNA]</scope>
    <source>
        <strain evidence="1 2">1523vc</strain>
    </source>
</reference>
<dbReference type="EMBL" id="JABEQB010000008">
    <property type="protein sequence ID" value="NNG66446.1"/>
    <property type="molecule type" value="Genomic_DNA"/>
</dbReference>
<gene>
    <name evidence="1" type="ORF">HKI81_04225</name>
</gene>
<protein>
    <submittedName>
        <fullName evidence="1">Uncharacterized protein</fullName>
    </submittedName>
</protein>
<dbReference type="Proteomes" id="UP000529861">
    <property type="component" value="Unassembled WGS sequence"/>
</dbReference>
<dbReference type="RefSeq" id="WP_170270637.1">
    <property type="nucleotide sequence ID" value="NZ_JABEQB010000008.1"/>
</dbReference>
<sequence length="54" mass="6115">MIISKEKVKENLKKEEKEKQILYSGAVICPECGNIMFPEGGCWFCPVCGYSPCR</sequence>
<comment type="caution">
    <text evidence="1">The sequence shown here is derived from an EMBL/GenBank/DDBJ whole genome shotgun (WGS) entry which is preliminary data.</text>
</comment>
<evidence type="ECO:0000313" key="1">
    <source>
        <dbReference type="EMBL" id="NNG66446.1"/>
    </source>
</evidence>
<evidence type="ECO:0000313" key="2">
    <source>
        <dbReference type="Proteomes" id="UP000529861"/>
    </source>
</evidence>